<dbReference type="AlphaFoldDB" id="A0A5A8E3B3"/>
<name>A0A5A8E3B3_CAFRO</name>
<keyword evidence="3" id="KW-1133">Transmembrane helix</keyword>
<comment type="caution">
    <text evidence="4">The sequence shown here is derived from an EMBL/GenBank/DDBJ whole genome shotgun (WGS) entry which is preliminary data.</text>
</comment>
<evidence type="ECO:0000313" key="5">
    <source>
        <dbReference type="Proteomes" id="UP000324907"/>
    </source>
</evidence>
<comment type="subcellular location">
    <subcellularLocation>
        <location evidence="1">Membrane</location>
        <topology evidence="1">Multi-pass membrane protein</topology>
    </subcellularLocation>
</comment>
<feature type="transmembrane region" description="Helical" evidence="3">
    <location>
        <begin position="147"/>
        <end position="167"/>
    </location>
</feature>
<dbReference type="PANTHER" id="PTHR16189">
    <property type="entry name" value="TRANSMEMBRANE PROTEIN 104-RELATED"/>
    <property type="match status" value="1"/>
</dbReference>
<dbReference type="GO" id="GO:0016020">
    <property type="term" value="C:membrane"/>
    <property type="evidence" value="ECO:0007669"/>
    <property type="project" value="UniProtKB-SubCell"/>
</dbReference>
<organism evidence="4 5">
    <name type="scientific">Cafeteria roenbergensis</name>
    <name type="common">Marine flagellate</name>
    <dbReference type="NCBI Taxonomy" id="33653"/>
    <lineage>
        <taxon>Eukaryota</taxon>
        <taxon>Sar</taxon>
        <taxon>Stramenopiles</taxon>
        <taxon>Bigyra</taxon>
        <taxon>Opalozoa</taxon>
        <taxon>Bicosoecida</taxon>
        <taxon>Cafeteriaceae</taxon>
        <taxon>Cafeteria</taxon>
    </lineage>
</organism>
<dbReference type="PANTHER" id="PTHR16189:SF0">
    <property type="entry name" value="TRANSMEMBRANE PROTEIN 104"/>
    <property type="match status" value="1"/>
</dbReference>
<keyword evidence="3" id="KW-0472">Membrane</keyword>
<feature type="transmembrane region" description="Helical" evidence="3">
    <location>
        <begin position="544"/>
        <end position="564"/>
    </location>
</feature>
<reference evidence="4 5" key="1">
    <citation type="submission" date="2019-07" db="EMBL/GenBank/DDBJ databases">
        <title>Genomes of Cafeteria roenbergensis.</title>
        <authorList>
            <person name="Fischer M.G."/>
            <person name="Hackl T."/>
            <person name="Roman M."/>
        </authorList>
    </citation>
    <scope>NUCLEOTIDE SEQUENCE [LARGE SCALE GENOMIC DNA]</scope>
    <source>
        <strain evidence="4 5">RCC970-E3</strain>
    </source>
</reference>
<gene>
    <name evidence="4" type="ORF">FNF28_00276</name>
</gene>
<feature type="transmembrane region" description="Helical" evidence="3">
    <location>
        <begin position="365"/>
        <end position="392"/>
    </location>
</feature>
<feature type="transmembrane region" description="Helical" evidence="3">
    <location>
        <begin position="267"/>
        <end position="289"/>
    </location>
</feature>
<feature type="transmembrane region" description="Helical" evidence="3">
    <location>
        <begin position="301"/>
        <end position="324"/>
    </location>
</feature>
<feature type="transmembrane region" description="Helical" evidence="3">
    <location>
        <begin position="102"/>
        <end position="127"/>
    </location>
</feature>
<keyword evidence="3" id="KW-0812">Transmembrane</keyword>
<evidence type="ECO:0000313" key="4">
    <source>
        <dbReference type="EMBL" id="KAA0171959.1"/>
    </source>
</evidence>
<dbReference type="Proteomes" id="UP000324907">
    <property type="component" value="Unassembled WGS sequence"/>
</dbReference>
<evidence type="ECO:0000256" key="3">
    <source>
        <dbReference type="SAM" id="Phobius"/>
    </source>
</evidence>
<evidence type="ECO:0008006" key="6">
    <source>
        <dbReference type="Google" id="ProtNLM"/>
    </source>
</evidence>
<feature type="transmembrane region" description="Helical" evidence="3">
    <location>
        <begin position="31"/>
        <end position="53"/>
    </location>
</feature>
<feature type="region of interest" description="Disordered" evidence="2">
    <location>
        <begin position="436"/>
        <end position="473"/>
    </location>
</feature>
<evidence type="ECO:0000256" key="1">
    <source>
        <dbReference type="ARBA" id="ARBA00004141"/>
    </source>
</evidence>
<feature type="transmembrane region" description="Helical" evidence="3">
    <location>
        <begin position="179"/>
        <end position="196"/>
    </location>
</feature>
<accession>A0A5A8E3B3</accession>
<proteinExistence type="predicted"/>
<feature type="transmembrane region" description="Helical" evidence="3">
    <location>
        <begin position="657"/>
        <end position="678"/>
    </location>
</feature>
<dbReference type="EMBL" id="VLTL01000003">
    <property type="protein sequence ID" value="KAA0171959.1"/>
    <property type="molecule type" value="Genomic_DNA"/>
</dbReference>
<protein>
    <recommendedName>
        <fullName evidence="6">Amino acid transporter transmembrane domain-containing protein</fullName>
    </recommendedName>
</protein>
<feature type="transmembrane region" description="Helical" evidence="3">
    <location>
        <begin position="570"/>
        <end position="594"/>
    </location>
</feature>
<sequence>MAVWLVAVFLFNIIVGTGAFALPHLFAEAGLALGTIFIIAVTGLAFASASFVVEAQAVATLLKLARHAPSAKALAASDPDAIPYVDQTSTIIAMIMPGWGTVLWYVTIILYLATDLAVYAVFIPSTLRGILSDGIDLPTGKLQPQDIYSVCLVILGVVTTPMVFFSLKKTTLLQVSTTIVRHAVFWTMIGTAIAYLPQSCALIAPVTGATCHGVEPSGCAAPPVNVSSVSIGADGTQLWTTQGSQQAGWASTTEIPKTVVKEMNLSAIPLLFGGAVYALMCQQYIAAMVAPIASRRWATPAIGVVFGVVIVYYLALCWTAVTAFDGTPMPPPPMSTTTISGGCQCTAQATLACPPQSLYTLNFGYLGGVGTAIIVAPLLSLLSSFPVIAITLRDNMMVLYWYISGKGAKPERDPLVVALSCCRCCLAAQRAPEEPDLDAASAMGETHDAWESPVASPRGTPTPGLDLERSSDRGQPLLAGHHHMAPLSIQHSSGAIVDIAESVYSDAQHHHGPTVGELREYADVVAGAARFNKETPASTKDAPLALRILFGCIAVFPAFLIAALTDDVDILVGITGGYGGALIMYVIPALLLLYSRRIARAIKARVAPDAASKAAPDLTALGIAPGSSAVSEERWAKLQVAAEHILTPSLSFVPNEWWALAPALFGLACIAFNTYNLIAG</sequence>
<evidence type="ECO:0000256" key="2">
    <source>
        <dbReference type="SAM" id="MobiDB-lite"/>
    </source>
</evidence>